<dbReference type="RefSeq" id="WP_273553895.1">
    <property type="nucleotide sequence ID" value="NZ_JAQRFI010000006.1"/>
</dbReference>
<accession>A0ABT5LC59</accession>
<sequence length="110" mass="11740">MANQLCLGQVKVSGKSNEITAIPTLLALLDIEGSTITIDAMGCQHPIANQIVMGKADYVLALKGNQGEFYDDINLFLDTQLTTGFTGVSPAHYRSTNGDHGRRAASVMVD</sequence>
<comment type="caution">
    <text evidence="2">The sequence shown here is derived from an EMBL/GenBank/DDBJ whole genome shotgun (WGS) entry which is preliminary data.</text>
</comment>
<dbReference type="InterPro" id="IPR002559">
    <property type="entry name" value="Transposase_11"/>
</dbReference>
<protein>
    <submittedName>
        <fullName evidence="2">ISAs1 family transposase</fullName>
    </submittedName>
</protein>
<proteinExistence type="predicted"/>
<organism evidence="2 3">
    <name type="scientific">Xenorhabdus yunnanensis</name>
    <dbReference type="NCBI Taxonomy" id="3025878"/>
    <lineage>
        <taxon>Bacteria</taxon>
        <taxon>Pseudomonadati</taxon>
        <taxon>Pseudomonadota</taxon>
        <taxon>Gammaproteobacteria</taxon>
        <taxon>Enterobacterales</taxon>
        <taxon>Morganellaceae</taxon>
        <taxon>Xenorhabdus</taxon>
    </lineage>
</organism>
<dbReference type="InterPro" id="IPR051698">
    <property type="entry name" value="Transposase_11-like"/>
</dbReference>
<gene>
    <name evidence="2" type="ORF">PSI23_04220</name>
</gene>
<keyword evidence="3" id="KW-1185">Reference proteome</keyword>
<dbReference type="Pfam" id="PF01609">
    <property type="entry name" value="DDE_Tnp_1"/>
    <property type="match status" value="1"/>
</dbReference>
<dbReference type="InterPro" id="IPR047647">
    <property type="entry name" value="ISAs1_transpos"/>
</dbReference>
<evidence type="ECO:0000313" key="3">
    <source>
        <dbReference type="Proteomes" id="UP001217178"/>
    </source>
</evidence>
<evidence type="ECO:0000313" key="2">
    <source>
        <dbReference type="EMBL" id="MDC9588534.1"/>
    </source>
</evidence>
<name>A0ABT5LC59_9GAMM</name>
<dbReference type="EMBL" id="JAQRFI010000006">
    <property type="protein sequence ID" value="MDC9588534.1"/>
    <property type="molecule type" value="Genomic_DNA"/>
</dbReference>
<dbReference type="PANTHER" id="PTHR30298">
    <property type="entry name" value="H REPEAT-ASSOCIATED PREDICTED TRANSPOSASE"/>
    <property type="match status" value="1"/>
</dbReference>
<dbReference type="Proteomes" id="UP001217178">
    <property type="component" value="Unassembled WGS sequence"/>
</dbReference>
<dbReference type="PANTHER" id="PTHR30298:SF0">
    <property type="entry name" value="PROTEIN YBFL-RELATED"/>
    <property type="match status" value="1"/>
</dbReference>
<reference evidence="2 3" key="1">
    <citation type="submission" date="2023-02" db="EMBL/GenBank/DDBJ databases">
        <title>Entomopathogenic bacteria.</title>
        <authorList>
            <person name="Machado R.A."/>
        </authorList>
    </citation>
    <scope>NUCLEOTIDE SEQUENCE [LARGE SCALE GENOMIC DNA]</scope>
    <source>
        <strain evidence="2 3">XENO-10</strain>
    </source>
</reference>
<dbReference type="NCBIfam" id="NF033564">
    <property type="entry name" value="transpos_ISAs1"/>
    <property type="match status" value="1"/>
</dbReference>
<evidence type="ECO:0000259" key="1">
    <source>
        <dbReference type="Pfam" id="PF01609"/>
    </source>
</evidence>
<feature type="domain" description="Transposase IS4-like" evidence="1">
    <location>
        <begin position="5"/>
        <end position="80"/>
    </location>
</feature>